<dbReference type="InterPro" id="IPR044730">
    <property type="entry name" value="RNase_H-like_dom_plant"/>
</dbReference>
<dbReference type="GO" id="GO:0004523">
    <property type="term" value="F:RNA-DNA hybrid ribonuclease activity"/>
    <property type="evidence" value="ECO:0007669"/>
    <property type="project" value="InterPro"/>
</dbReference>
<dbReference type="CDD" id="cd06222">
    <property type="entry name" value="RNase_H_like"/>
    <property type="match status" value="1"/>
</dbReference>
<dbReference type="PANTHER" id="PTHR31635:SF196">
    <property type="entry name" value="REVERSE TRANSCRIPTASE DOMAIN-CONTAINING PROTEIN-RELATED"/>
    <property type="match status" value="1"/>
</dbReference>
<evidence type="ECO:0000313" key="2">
    <source>
        <dbReference type="EMBL" id="CCA66020.1"/>
    </source>
</evidence>
<dbReference type="SUPFAM" id="SSF56219">
    <property type="entry name" value="DNase I-like"/>
    <property type="match status" value="1"/>
</dbReference>
<protein>
    <recommendedName>
        <fullName evidence="1">Reverse transcriptase domain-containing protein</fullName>
    </recommendedName>
</protein>
<dbReference type="InterPro" id="IPR002156">
    <property type="entry name" value="RNaseH_domain"/>
</dbReference>
<dbReference type="Pfam" id="PF13456">
    <property type="entry name" value="RVT_3"/>
    <property type="match status" value="1"/>
</dbReference>
<dbReference type="SUPFAM" id="SSF56672">
    <property type="entry name" value="DNA/RNA polymerases"/>
    <property type="match status" value="1"/>
</dbReference>
<feature type="domain" description="Reverse transcriptase" evidence="1">
    <location>
        <begin position="486"/>
        <end position="768"/>
    </location>
</feature>
<sequence length="1365" mass="156509">MKVLAWNCRGLRSADSPTIPFLGWLVRQCLPQILFLSETKSDSSLISKLAMYLGFPNVATVDSINNAGGLALFWSNDVNLDLKVSSTNYFACNINDLVDEDVYIWNLILLYGSPYLDNRGEVWERIADYISRNPLDSVIMGDFNQIEFLNQKMGGSTYIPGKETFSQWRDQLGLSEINFQGQNFTWCNNRSEPERVYERLDRAYATEDWLHRYSEARILNMPILISDHSPILLISSPIYPKKKSTIKMESWCLDFKEVEILISKHWKVSYSGSPMYEVAQKCKSVRYKLFQWCKNYKSENNINWEEFLSKCGEIQANLPISGGGKLDEEIKDESIRKLEVQLKFWQQRVKCKWKAWEDTNSRWFFRKAKRRKQKNEILVIKNSAGKWVSSKQDIQGEFLGYFADIFQGSQHSQEYWEELDGIRHLIPQIDLMQREDLIKPVTREEVRNVVFQMGSLKAPGPDGIPAIFYQKHWSIVGEDIWRAVSHFFTTGYILQEWNQTNICLIPKVERPEQACQFRPISLCNVIYKIISKIIANRLKPILKSIVTPYQNAFVPGRLISDNCLIAHEVVNLIKQRKKGTHFLAALKIDMFKAYDKVDWDFLFWLLTQMGFPSFYRQWIMQCVTTVSYSIIVNGEPTTRFKPSCGLRQGDPLSSYLFILIMDVLSRLLIDGVSAGSFQGIKLSRSSPVLSHLFFADDSLIFFKATPTACAGVKDILARFSRLSGEVINYNKSHIMFSPNTPLKFKRYMRSIVGTPSEESLGKYLGCNIEVDGRSSRKFQPLVEKVERKVSSWQHLTLSHAGRVIFINNILSMLSLNILSVFLIPKSTADKINAIFARFLWANPNSPSPIFWKSRKIIEMPKGGGGLGIRNVHLFNKALLAKQAIRIHNSRQSLISQVLLAKYKASPVDIVLRNRNLGRVSWGMRGLCRAVQDCRAGFTSQIGNGSNTSIVGDKWIREGPVIVKSGVNLAQMGIRQVKDLMNTQQKTWNSSLIWKCFHPDTAMKVLATHIPVEDLSDIFVWSESKSGVPRVKDIYAFYLLDKGELNTTKENRQFWNKFWASDLLPKWKFFTWRLLNKALATSSNLRKRNILIQEMCSLCKQDKENESHLFRDCNISRHVWASSLLGIRICPMTVISIEDWIKNFLKLLWKEDGVKSPRVSEFIATLWAIWIHRNNVIFRSEEVNPVAIMNLKIALLKEIRESSKFRDRNNPLSHIENSRLEGCHVSQLDSTSDKCIVKVDGAWKRHKQKNPRAGIGWSALLDNSKIFEGNDVVISLSSLQTEAHAVLRGLREAFAHGVNRVHICSDSRVLVQALHNRQYPFEVASIAHDIQAMCNKFLFCKIQHVGRDVVAPAHALATAARLGNLI</sequence>
<dbReference type="SUPFAM" id="SSF53098">
    <property type="entry name" value="Ribonuclease H-like"/>
    <property type="match status" value="1"/>
</dbReference>
<dbReference type="PANTHER" id="PTHR31635">
    <property type="entry name" value="REVERSE TRANSCRIPTASE DOMAIN-CONTAINING PROTEIN-RELATED"/>
    <property type="match status" value="1"/>
</dbReference>
<dbReference type="PROSITE" id="PS50878">
    <property type="entry name" value="RT_POL"/>
    <property type="match status" value="1"/>
</dbReference>
<name>F4NCH8_BETVV</name>
<dbReference type="InterPro" id="IPR043502">
    <property type="entry name" value="DNA/RNA_pol_sf"/>
</dbReference>
<organism evidence="2">
    <name type="scientific">Beta vulgaris subsp. vulgaris</name>
    <name type="common">Beet</name>
    <dbReference type="NCBI Taxonomy" id="3555"/>
    <lineage>
        <taxon>Eukaryota</taxon>
        <taxon>Viridiplantae</taxon>
        <taxon>Streptophyta</taxon>
        <taxon>Embryophyta</taxon>
        <taxon>Tracheophyta</taxon>
        <taxon>Spermatophyta</taxon>
        <taxon>Magnoliopsida</taxon>
        <taxon>eudicotyledons</taxon>
        <taxon>Gunneridae</taxon>
        <taxon>Pentapetalae</taxon>
        <taxon>Caryophyllales</taxon>
        <taxon>Chenopodiaceae</taxon>
        <taxon>Betoideae</taxon>
        <taxon>Beta</taxon>
    </lineage>
</organism>
<dbReference type="InterPro" id="IPR000477">
    <property type="entry name" value="RT_dom"/>
</dbReference>
<dbReference type="CDD" id="cd01650">
    <property type="entry name" value="RT_nLTR_like"/>
    <property type="match status" value="1"/>
</dbReference>
<dbReference type="InterPro" id="IPR012337">
    <property type="entry name" value="RNaseH-like_sf"/>
</dbReference>
<dbReference type="InterPro" id="IPR036691">
    <property type="entry name" value="Endo/exonu/phosph_ase_sf"/>
</dbReference>
<proteinExistence type="predicted"/>
<dbReference type="Gene3D" id="3.60.10.10">
    <property type="entry name" value="Endonuclease/exonuclease/phosphatase"/>
    <property type="match status" value="1"/>
</dbReference>
<reference evidence="2" key="1">
    <citation type="journal article" date="2014" name="Plant J.">
        <title>Profiling of extensively diversified plant LINEs reveals distinct plant-specific subclades.</title>
        <authorList>
            <person name="Heitkam T."/>
            <person name="Holtgrawe D."/>
            <person name="Dohm J.C."/>
            <person name="Minoche A.E."/>
            <person name="Himmelbauer H."/>
            <person name="Weisshaar B."/>
            <person name="Schmidt T."/>
        </authorList>
    </citation>
    <scope>NUCLEOTIDE SEQUENCE</scope>
    <source>
        <tissue evidence="2">Leaf</tissue>
    </source>
</reference>
<dbReference type="Pfam" id="PF03372">
    <property type="entry name" value="Exo_endo_phos"/>
    <property type="match status" value="1"/>
</dbReference>
<accession>F4NCH8</accession>
<dbReference type="Gene3D" id="3.30.420.10">
    <property type="entry name" value="Ribonuclease H-like superfamily/Ribonuclease H"/>
    <property type="match status" value="1"/>
</dbReference>
<dbReference type="InterPro" id="IPR005135">
    <property type="entry name" value="Endo/exonuclease/phosphatase"/>
</dbReference>
<evidence type="ECO:0000259" key="1">
    <source>
        <dbReference type="PROSITE" id="PS50878"/>
    </source>
</evidence>
<dbReference type="InterPro" id="IPR026960">
    <property type="entry name" value="RVT-Znf"/>
</dbReference>
<dbReference type="GO" id="GO:0003676">
    <property type="term" value="F:nucleic acid binding"/>
    <property type="evidence" value="ECO:0007669"/>
    <property type="project" value="InterPro"/>
</dbReference>
<dbReference type="Pfam" id="PF13966">
    <property type="entry name" value="zf-RVT"/>
    <property type="match status" value="1"/>
</dbReference>
<dbReference type="Pfam" id="PF00078">
    <property type="entry name" value="RVT_1"/>
    <property type="match status" value="1"/>
</dbReference>
<dbReference type="InterPro" id="IPR036397">
    <property type="entry name" value="RNaseH_sf"/>
</dbReference>
<dbReference type="EMBL" id="FR852819">
    <property type="protein sequence ID" value="CCA66020.1"/>
    <property type="molecule type" value="Genomic_DNA"/>
</dbReference>